<feature type="region of interest" description="Disordered" evidence="5">
    <location>
        <begin position="65"/>
        <end position="103"/>
    </location>
</feature>
<sequence>MRIPPLFYTLIIWLFLLLLFHGLYNFKHIKIINLSPSTLITHRKTQASKVDFTLFLKLHHHHRHRKLPTNVHTQSGRPIGNEIDPRFGVEKRLVPSGPNPLHH</sequence>
<evidence type="ECO:0000313" key="8">
    <source>
        <dbReference type="Proteomes" id="UP001634393"/>
    </source>
</evidence>
<keyword evidence="6" id="KW-1133">Transmembrane helix</keyword>
<protein>
    <recommendedName>
        <fullName evidence="9">CLAVATA3/ESR (CLE)-related protein 13</fullName>
    </recommendedName>
</protein>
<dbReference type="InterPro" id="IPR039618">
    <property type="entry name" value="CLE9-13"/>
</dbReference>
<comment type="caution">
    <text evidence="7">The sequence shown here is derived from an EMBL/GenBank/DDBJ whole genome shotgun (WGS) entry which is preliminary data.</text>
</comment>
<evidence type="ECO:0000256" key="2">
    <source>
        <dbReference type="ARBA" id="ARBA00022473"/>
    </source>
</evidence>
<accession>A0ABD3SHL8</accession>
<gene>
    <name evidence="7" type="ORF">ACJIZ3_020090</name>
</gene>
<dbReference type="PANTHER" id="PTHR34359:SF5">
    <property type="entry name" value="CLAVATA3_ESR (CLE)-RELATED PROTEIN 9"/>
    <property type="match status" value="1"/>
</dbReference>
<evidence type="ECO:0000313" key="7">
    <source>
        <dbReference type="EMBL" id="KAL3824061.1"/>
    </source>
</evidence>
<evidence type="ECO:0000256" key="5">
    <source>
        <dbReference type="SAM" id="MobiDB-lite"/>
    </source>
</evidence>
<keyword evidence="3" id="KW-0221">Differentiation</keyword>
<dbReference type="Proteomes" id="UP001634393">
    <property type="component" value="Unassembled WGS sequence"/>
</dbReference>
<keyword evidence="6" id="KW-0812">Transmembrane</keyword>
<reference evidence="7 8" key="1">
    <citation type="submission" date="2024-12" db="EMBL/GenBank/DDBJ databases">
        <title>The unique morphological basis and parallel evolutionary history of personate flowers in Penstemon.</title>
        <authorList>
            <person name="Depatie T.H."/>
            <person name="Wessinger C.A."/>
        </authorList>
    </citation>
    <scope>NUCLEOTIDE SEQUENCE [LARGE SCALE GENOMIC DNA]</scope>
    <source>
        <strain evidence="7">WTNN_2</strain>
        <tissue evidence="7">Leaf</tissue>
    </source>
</reference>
<evidence type="ECO:0000256" key="1">
    <source>
        <dbReference type="ARBA" id="ARBA00005416"/>
    </source>
</evidence>
<dbReference type="PANTHER" id="PTHR34359">
    <property type="entry name" value="CLAVATA3/ESR (CLE)-RELATED PROTEIN 10"/>
    <property type="match status" value="1"/>
</dbReference>
<dbReference type="GO" id="GO:0030154">
    <property type="term" value="P:cell differentiation"/>
    <property type="evidence" value="ECO:0007669"/>
    <property type="project" value="UniProtKB-KW"/>
</dbReference>
<keyword evidence="8" id="KW-1185">Reference proteome</keyword>
<proteinExistence type="inferred from homology"/>
<dbReference type="EMBL" id="JBJXBP010000006">
    <property type="protein sequence ID" value="KAL3824061.1"/>
    <property type="molecule type" value="Genomic_DNA"/>
</dbReference>
<comment type="similarity">
    <text evidence="1">Belongs to the CLV3/ESR signal peptide family.</text>
</comment>
<keyword evidence="6" id="KW-0472">Membrane</keyword>
<keyword evidence="4" id="KW-0379">Hydroxylation</keyword>
<dbReference type="AlphaFoldDB" id="A0ABD3SHL8"/>
<feature type="compositionally biased region" description="Basic and acidic residues" evidence="5">
    <location>
        <begin position="83"/>
        <end position="93"/>
    </location>
</feature>
<evidence type="ECO:0000256" key="6">
    <source>
        <dbReference type="SAM" id="Phobius"/>
    </source>
</evidence>
<evidence type="ECO:0000256" key="4">
    <source>
        <dbReference type="ARBA" id="ARBA00023278"/>
    </source>
</evidence>
<organism evidence="7 8">
    <name type="scientific">Penstemon smallii</name>
    <dbReference type="NCBI Taxonomy" id="265156"/>
    <lineage>
        <taxon>Eukaryota</taxon>
        <taxon>Viridiplantae</taxon>
        <taxon>Streptophyta</taxon>
        <taxon>Embryophyta</taxon>
        <taxon>Tracheophyta</taxon>
        <taxon>Spermatophyta</taxon>
        <taxon>Magnoliopsida</taxon>
        <taxon>eudicotyledons</taxon>
        <taxon>Gunneridae</taxon>
        <taxon>Pentapetalae</taxon>
        <taxon>asterids</taxon>
        <taxon>lamiids</taxon>
        <taxon>Lamiales</taxon>
        <taxon>Plantaginaceae</taxon>
        <taxon>Cheloneae</taxon>
        <taxon>Penstemon</taxon>
    </lineage>
</organism>
<feature type="transmembrane region" description="Helical" evidence="6">
    <location>
        <begin position="6"/>
        <end position="26"/>
    </location>
</feature>
<name>A0ABD3SHL8_9LAMI</name>
<evidence type="ECO:0008006" key="9">
    <source>
        <dbReference type="Google" id="ProtNLM"/>
    </source>
</evidence>
<evidence type="ECO:0000256" key="3">
    <source>
        <dbReference type="ARBA" id="ARBA00022782"/>
    </source>
</evidence>
<keyword evidence="2" id="KW-0217">Developmental protein</keyword>